<dbReference type="InParanoid" id="K1PNJ1"/>
<dbReference type="AlphaFoldDB" id="K1PNJ1"/>
<protein>
    <submittedName>
        <fullName evidence="1">Uncharacterized protein</fullName>
    </submittedName>
</protein>
<dbReference type="HOGENOM" id="CLU_1983717_0_0_1"/>
<sequence length="126" mass="14464">MFSCTYLCVLREREREKKNQSVIITSLCLESTPAASHCAVVYSVKDRNYSLHILFCSSSKKCFPLNYYLLFFCNYIQDGRALLAPIVISLFAIRDLLSRKYLLSPCPWPNLPNTSPTECLWVKGVQ</sequence>
<proteinExistence type="predicted"/>
<reference evidence="1" key="1">
    <citation type="journal article" date="2012" name="Nature">
        <title>The oyster genome reveals stress adaptation and complexity of shell formation.</title>
        <authorList>
            <person name="Zhang G."/>
            <person name="Fang X."/>
            <person name="Guo X."/>
            <person name="Li L."/>
            <person name="Luo R."/>
            <person name="Xu F."/>
            <person name="Yang P."/>
            <person name="Zhang L."/>
            <person name="Wang X."/>
            <person name="Qi H."/>
            <person name="Xiong Z."/>
            <person name="Que H."/>
            <person name="Xie Y."/>
            <person name="Holland P.W."/>
            <person name="Paps J."/>
            <person name="Zhu Y."/>
            <person name="Wu F."/>
            <person name="Chen Y."/>
            <person name="Wang J."/>
            <person name="Peng C."/>
            <person name="Meng J."/>
            <person name="Yang L."/>
            <person name="Liu J."/>
            <person name="Wen B."/>
            <person name="Zhang N."/>
            <person name="Huang Z."/>
            <person name="Zhu Q."/>
            <person name="Feng Y."/>
            <person name="Mount A."/>
            <person name="Hedgecock D."/>
            <person name="Xu Z."/>
            <person name="Liu Y."/>
            <person name="Domazet-Loso T."/>
            <person name="Du Y."/>
            <person name="Sun X."/>
            <person name="Zhang S."/>
            <person name="Liu B."/>
            <person name="Cheng P."/>
            <person name="Jiang X."/>
            <person name="Li J."/>
            <person name="Fan D."/>
            <person name="Wang W."/>
            <person name="Fu W."/>
            <person name="Wang T."/>
            <person name="Wang B."/>
            <person name="Zhang J."/>
            <person name="Peng Z."/>
            <person name="Li Y."/>
            <person name="Li N."/>
            <person name="Wang J."/>
            <person name="Chen M."/>
            <person name="He Y."/>
            <person name="Tan F."/>
            <person name="Song X."/>
            <person name="Zheng Q."/>
            <person name="Huang R."/>
            <person name="Yang H."/>
            <person name="Du X."/>
            <person name="Chen L."/>
            <person name="Yang M."/>
            <person name="Gaffney P.M."/>
            <person name="Wang S."/>
            <person name="Luo L."/>
            <person name="She Z."/>
            <person name="Ming Y."/>
            <person name="Huang W."/>
            <person name="Zhang S."/>
            <person name="Huang B."/>
            <person name="Zhang Y."/>
            <person name="Qu T."/>
            <person name="Ni P."/>
            <person name="Miao G."/>
            <person name="Wang J."/>
            <person name="Wang Q."/>
            <person name="Steinberg C.E."/>
            <person name="Wang H."/>
            <person name="Li N."/>
            <person name="Qian L."/>
            <person name="Zhang G."/>
            <person name="Li Y."/>
            <person name="Yang H."/>
            <person name="Liu X."/>
            <person name="Wang J."/>
            <person name="Yin Y."/>
            <person name="Wang J."/>
        </authorList>
    </citation>
    <scope>NUCLEOTIDE SEQUENCE [LARGE SCALE GENOMIC DNA]</scope>
    <source>
        <strain evidence="1">05x7-T-G4-1.051#20</strain>
    </source>
</reference>
<accession>K1PNJ1</accession>
<organism evidence="1">
    <name type="scientific">Magallana gigas</name>
    <name type="common">Pacific oyster</name>
    <name type="synonym">Crassostrea gigas</name>
    <dbReference type="NCBI Taxonomy" id="29159"/>
    <lineage>
        <taxon>Eukaryota</taxon>
        <taxon>Metazoa</taxon>
        <taxon>Spiralia</taxon>
        <taxon>Lophotrochozoa</taxon>
        <taxon>Mollusca</taxon>
        <taxon>Bivalvia</taxon>
        <taxon>Autobranchia</taxon>
        <taxon>Pteriomorphia</taxon>
        <taxon>Ostreida</taxon>
        <taxon>Ostreoidea</taxon>
        <taxon>Ostreidae</taxon>
        <taxon>Magallana</taxon>
    </lineage>
</organism>
<gene>
    <name evidence="1" type="ORF">CGI_10006019</name>
</gene>
<dbReference type="EMBL" id="JH817074">
    <property type="protein sequence ID" value="EKC20444.1"/>
    <property type="molecule type" value="Genomic_DNA"/>
</dbReference>
<name>K1PNJ1_MAGGI</name>
<evidence type="ECO:0000313" key="1">
    <source>
        <dbReference type="EMBL" id="EKC20444.1"/>
    </source>
</evidence>